<feature type="domain" description="Tudor" evidence="2">
    <location>
        <begin position="1259"/>
        <end position="1317"/>
    </location>
</feature>
<feature type="domain" description="Tudor" evidence="2">
    <location>
        <begin position="780"/>
        <end position="836"/>
    </location>
</feature>
<sequence>MCSIPGLPMPRATAPVVITRVNLNPACGLVQLWVSMEDEHKHSYQKIQTPERRFSGPEGKPEDLCLVCISDTWHRARIVSVQNKTCSVFLIDQGKLHDTTKEALAWAPKESFVQPPEIESCILTNVLSVGSSWSEKATEYLLSLPGKKFIGVVEDVVMPDRIILLDIPIVSTHILGLGVLEKIPAEEFKCLVQKNLHLLKEGTSKELCLTREHSLNLDGQLDEHDLSFYPELSTGVYETVEVTEVTEEVKVFCRLLIFSKAVKVMSEQLQHQHKANWNFEQQLPTYGNICAAQGTDGKWHRSLLKQNMDSSDGLVEVFHVDEGKTEFIPSEDIRPLLGKFLKMPVVTYLCYLSEVEEKSRKWTADEVDSLKSVLLGQKVVARFDHHRIPENAYDVTLYTADDTCVNTCFTEKIGCILPSKSVQESNDQNTFHVSLVSSLKEQPVVDSQSEILVNDGLAIETLSSREDPVVIDSTEDEITSDPSMEATSDHLDSLDNNEHPSTGFLSEQQNVCDNALTVGTSVGVKFSHVGSPQKFLSQVMGNEHSFTRFIQELQKYYTSVHPQPLVESVFVASNPDDSMQHRAKIIANTHSPVEDFRLLKYGQVQKIPLQDVRPIDPALSQLNAESMKRRLLTLTNPAPTQPCAVTHSDAPLTEFRKCVDLGVSSETGLNRVVNEVETDEESLPLNSVDIETASHSASKSLSQKCVQPEAHMQVPTLVPSQSSTFSRDNIEVGGKEKVYITSSEAVNHFYCQLDRDSHLYDKVNEDIAKLSGQPLCADQTLRLNSPCLAKGPDNKWHRGQVTEMSPKLKVHFLDFGDTLIMNESDVRPLPPQASVSLTTPALAIPLGLSGIPTNVPQEVNQWFADHAIGEEFSILVVAIGENGKLIVELFEESVNDMIRKKIAQTKPTRISTYSNQTDLQHDSSKLMTKPNEVPTKTTPRKLSGLNTECSPESGQMNSKSVSVCSNVSMCTYTRPNMDQKKIADAYATCIDGPNYFWCQTNTEDLLTVSVHAEMAEIAQQDVSLGTLKPGSPCLALSSSDNQWYRAQVIQTTDHTLKVLFVDYGNESNVDIGNARPLPESLLKAAPQAFLCSLNGFDESTGSWNDEAYDDFYNLLVDKPLQVAVVCSGTNSELAVPQYAVQIECDGTDINALMQKYWRSSLKEHANDAVAQTETSLHDNLLQGSQTQSKATQECVSKENVNTGIYKEPRISRNMAVYASCISEPHFFWCQHTNTEDLNKVTELAQEAGQAQQDTRFPETLGPGSPCLALFSSDNRWYRAQVIQRVEGVFHVVFIDYGNEVEVGINSVRSVPQTLLEIAPLAFLCGLNGFEKSKGSWADEVYDDFYSLLVDKTLGVTVHTMEHNSEASVPQYSVDVECEGVAVNTLMSKYWKELDTKETWMENLKPASENQNKTGTMERVGV</sequence>
<dbReference type="SUPFAM" id="SSF63748">
    <property type="entry name" value="Tudor/PWWP/MBT"/>
    <property type="match status" value="6"/>
</dbReference>
<dbReference type="InterPro" id="IPR002999">
    <property type="entry name" value="Tudor"/>
</dbReference>
<dbReference type="Gene3D" id="2.40.50.90">
    <property type="match status" value="4"/>
</dbReference>
<name>A0A672G8R3_SALFA</name>
<dbReference type="Ensembl" id="ENSSFAT00005015896.1">
    <property type="protein sequence ID" value="ENSSFAP00005015271.1"/>
    <property type="gene ID" value="ENSSFAG00005008170.1"/>
</dbReference>
<dbReference type="Proteomes" id="UP000472267">
    <property type="component" value="Chromosome 19"/>
</dbReference>
<proteinExistence type="predicted"/>
<feature type="region of interest" description="Disordered" evidence="1">
    <location>
        <begin position="472"/>
        <end position="503"/>
    </location>
</feature>
<dbReference type="SMART" id="SM00333">
    <property type="entry name" value="TUDOR"/>
    <property type="match status" value="6"/>
</dbReference>
<reference evidence="3" key="2">
    <citation type="submission" date="2025-08" db="UniProtKB">
        <authorList>
            <consortium name="Ensembl"/>
        </authorList>
    </citation>
    <scope>IDENTIFICATION</scope>
</reference>
<keyword evidence="4" id="KW-1185">Reference proteome</keyword>
<organism evidence="3 4">
    <name type="scientific">Salarias fasciatus</name>
    <name type="common">Jewelled blenny</name>
    <name type="synonym">Blennius fasciatus</name>
    <dbReference type="NCBI Taxonomy" id="181472"/>
    <lineage>
        <taxon>Eukaryota</taxon>
        <taxon>Metazoa</taxon>
        <taxon>Chordata</taxon>
        <taxon>Craniata</taxon>
        <taxon>Vertebrata</taxon>
        <taxon>Euteleostomi</taxon>
        <taxon>Actinopterygii</taxon>
        <taxon>Neopterygii</taxon>
        <taxon>Teleostei</taxon>
        <taxon>Neoteleostei</taxon>
        <taxon>Acanthomorphata</taxon>
        <taxon>Ovalentaria</taxon>
        <taxon>Blenniimorphae</taxon>
        <taxon>Blenniiformes</taxon>
        <taxon>Blennioidei</taxon>
        <taxon>Blenniidae</taxon>
        <taxon>Salariinae</taxon>
        <taxon>Salarias</taxon>
    </lineage>
</organism>
<evidence type="ECO:0000256" key="1">
    <source>
        <dbReference type="SAM" id="MobiDB-lite"/>
    </source>
</evidence>
<accession>A0A672G8R3</accession>
<gene>
    <name evidence="3" type="primary">LOC115407115</name>
</gene>
<dbReference type="Pfam" id="PF00567">
    <property type="entry name" value="TUDOR"/>
    <property type="match status" value="6"/>
</dbReference>
<reference evidence="3" key="3">
    <citation type="submission" date="2025-09" db="UniProtKB">
        <authorList>
            <consortium name="Ensembl"/>
        </authorList>
    </citation>
    <scope>IDENTIFICATION</scope>
</reference>
<dbReference type="PANTHER" id="PTHR22948">
    <property type="entry name" value="TUDOR DOMAIN CONTAINING PROTEIN"/>
    <property type="match status" value="1"/>
</dbReference>
<dbReference type="PANTHER" id="PTHR22948:SF15">
    <property type="entry name" value="TUDOR DOMAIN-CONTAINING PROTEIN 6"/>
    <property type="match status" value="1"/>
</dbReference>
<reference evidence="3" key="1">
    <citation type="submission" date="2019-06" db="EMBL/GenBank/DDBJ databases">
        <authorList>
            <consortium name="Wellcome Sanger Institute Data Sharing"/>
        </authorList>
    </citation>
    <scope>NUCLEOTIDE SEQUENCE [LARGE SCALE GENOMIC DNA]</scope>
</reference>
<dbReference type="InterPro" id="IPR050621">
    <property type="entry name" value="Tudor_domain_containing"/>
</dbReference>
<protein>
    <recommendedName>
        <fullName evidence="2">Tudor domain-containing protein</fullName>
    </recommendedName>
</protein>
<feature type="domain" description="Tudor" evidence="2">
    <location>
        <begin position="283"/>
        <end position="343"/>
    </location>
</feature>
<dbReference type="Gene3D" id="2.30.30.140">
    <property type="match status" value="6"/>
</dbReference>
<dbReference type="FunCoup" id="A0A672G8R3">
    <property type="interactions" value="676"/>
</dbReference>
<dbReference type="InParanoid" id="A0A672G8R3"/>
<feature type="compositionally biased region" description="Basic and acidic residues" evidence="1">
    <location>
        <begin position="487"/>
        <end position="498"/>
    </location>
</feature>
<evidence type="ECO:0000259" key="2">
    <source>
        <dbReference type="PROSITE" id="PS50304"/>
    </source>
</evidence>
<feature type="compositionally biased region" description="Polar residues" evidence="1">
    <location>
        <begin position="944"/>
        <end position="954"/>
    </location>
</feature>
<dbReference type="InterPro" id="IPR035437">
    <property type="entry name" value="SNase_OB-fold_sf"/>
</dbReference>
<feature type="region of interest" description="Disordered" evidence="1">
    <location>
        <begin position="912"/>
        <end position="954"/>
    </location>
</feature>
<dbReference type="OMA" id="KGTWDDQ"/>
<evidence type="ECO:0000313" key="3">
    <source>
        <dbReference type="Ensembl" id="ENSSFAP00005015271.1"/>
    </source>
</evidence>
<feature type="domain" description="Tudor" evidence="2">
    <location>
        <begin position="1026"/>
        <end position="1084"/>
    </location>
</feature>
<evidence type="ECO:0000313" key="4">
    <source>
        <dbReference type="Proteomes" id="UP000472267"/>
    </source>
</evidence>
<dbReference type="FunFam" id="2.30.30.140:FF:000018">
    <property type="entry name" value="Serine/threonine-protein kinase 31"/>
    <property type="match status" value="2"/>
</dbReference>
<dbReference type="PROSITE" id="PS50304">
    <property type="entry name" value="TUDOR"/>
    <property type="match status" value="4"/>
</dbReference>